<dbReference type="Pfam" id="PF08238">
    <property type="entry name" value="Sel1"/>
    <property type="match status" value="3"/>
</dbReference>
<dbReference type="Proteomes" id="UP001596116">
    <property type="component" value="Unassembled WGS sequence"/>
</dbReference>
<feature type="compositionally biased region" description="Acidic residues" evidence="2">
    <location>
        <begin position="382"/>
        <end position="433"/>
    </location>
</feature>
<name>A0ABW1KU81_9PROT</name>
<dbReference type="SUPFAM" id="SSF81901">
    <property type="entry name" value="HCP-like"/>
    <property type="match status" value="1"/>
</dbReference>
<reference evidence="4 5" key="1">
    <citation type="submission" date="2024-09" db="EMBL/GenBank/DDBJ databases">
        <authorList>
            <person name="Zhang Z.-H."/>
        </authorList>
    </citation>
    <scope>NUCLEOTIDE SEQUENCE [LARGE SCALE GENOMIC DNA]</scope>
    <source>
        <strain evidence="4 5">HHTR114</strain>
    </source>
</reference>
<dbReference type="InterPro" id="IPR006597">
    <property type="entry name" value="Sel1-like"/>
</dbReference>
<dbReference type="PANTHER" id="PTHR43628:SF1">
    <property type="entry name" value="CHITIN SYNTHASE REGULATORY FACTOR 2-RELATED"/>
    <property type="match status" value="1"/>
</dbReference>
<dbReference type="RefSeq" id="WP_379880449.1">
    <property type="nucleotide sequence ID" value="NZ_JBHPON010000001.1"/>
</dbReference>
<dbReference type="InterPro" id="IPR052945">
    <property type="entry name" value="Mitotic_Regulator"/>
</dbReference>
<evidence type="ECO:0008006" key="6">
    <source>
        <dbReference type="Google" id="ProtNLM"/>
    </source>
</evidence>
<dbReference type="InterPro" id="IPR011990">
    <property type="entry name" value="TPR-like_helical_dom_sf"/>
</dbReference>
<dbReference type="PANTHER" id="PTHR43628">
    <property type="entry name" value="ACTIVATOR OF C KINASE PROTEIN 1-RELATED"/>
    <property type="match status" value="1"/>
</dbReference>
<evidence type="ECO:0000256" key="2">
    <source>
        <dbReference type="SAM" id="MobiDB-lite"/>
    </source>
</evidence>
<feature type="compositionally biased region" description="Low complexity" evidence="2">
    <location>
        <begin position="739"/>
        <end position="751"/>
    </location>
</feature>
<feature type="region of interest" description="Disordered" evidence="2">
    <location>
        <begin position="649"/>
        <end position="680"/>
    </location>
</feature>
<feature type="region of interest" description="Disordered" evidence="2">
    <location>
        <begin position="382"/>
        <end position="629"/>
    </location>
</feature>
<feature type="compositionally biased region" description="Basic and acidic residues" evidence="2">
    <location>
        <begin position="11"/>
        <end position="27"/>
    </location>
</feature>
<feature type="coiled-coil region" evidence="1">
    <location>
        <begin position="249"/>
        <end position="327"/>
    </location>
</feature>
<accession>A0ABW1KU81</accession>
<evidence type="ECO:0000256" key="3">
    <source>
        <dbReference type="SAM" id="Phobius"/>
    </source>
</evidence>
<feature type="compositionally biased region" description="Acidic residues" evidence="2">
    <location>
        <begin position="440"/>
        <end position="456"/>
    </location>
</feature>
<evidence type="ECO:0000256" key="1">
    <source>
        <dbReference type="SAM" id="Coils"/>
    </source>
</evidence>
<feature type="coiled-coil region" evidence="1">
    <location>
        <begin position="160"/>
        <end position="215"/>
    </location>
</feature>
<organism evidence="4 5">
    <name type="scientific">Hyphococcus aureus</name>
    <dbReference type="NCBI Taxonomy" id="2666033"/>
    <lineage>
        <taxon>Bacteria</taxon>
        <taxon>Pseudomonadati</taxon>
        <taxon>Pseudomonadota</taxon>
        <taxon>Alphaproteobacteria</taxon>
        <taxon>Parvularculales</taxon>
        <taxon>Parvularculaceae</taxon>
        <taxon>Hyphococcus</taxon>
    </lineage>
</organism>
<dbReference type="EMBL" id="JBHPON010000001">
    <property type="protein sequence ID" value="MFC6034238.1"/>
    <property type="molecule type" value="Genomic_DNA"/>
</dbReference>
<feature type="coiled-coil region" evidence="1">
    <location>
        <begin position="60"/>
        <end position="87"/>
    </location>
</feature>
<feature type="compositionally biased region" description="Low complexity" evidence="2">
    <location>
        <begin position="569"/>
        <end position="578"/>
    </location>
</feature>
<dbReference type="SMART" id="SM00671">
    <property type="entry name" value="SEL1"/>
    <property type="match status" value="3"/>
</dbReference>
<keyword evidence="3" id="KW-0472">Membrane</keyword>
<keyword evidence="1" id="KW-0175">Coiled coil</keyword>
<feature type="region of interest" description="Disordered" evidence="2">
    <location>
        <begin position="739"/>
        <end position="760"/>
    </location>
</feature>
<feature type="compositionally biased region" description="Basic and acidic residues" evidence="2">
    <location>
        <begin position="583"/>
        <end position="598"/>
    </location>
</feature>
<feature type="compositionally biased region" description="Basic and acidic residues" evidence="2">
    <location>
        <begin position="650"/>
        <end position="661"/>
    </location>
</feature>
<evidence type="ECO:0000313" key="4">
    <source>
        <dbReference type="EMBL" id="MFC6034238.1"/>
    </source>
</evidence>
<protein>
    <recommendedName>
        <fullName evidence="6">Sel1 repeat family protein</fullName>
    </recommendedName>
</protein>
<keyword evidence="5" id="KW-1185">Reference proteome</keyword>
<feature type="compositionally biased region" description="Acidic residues" evidence="2">
    <location>
        <begin position="477"/>
        <end position="490"/>
    </location>
</feature>
<proteinExistence type="predicted"/>
<gene>
    <name evidence="4" type="ORF">ACFMB1_01710</name>
</gene>
<keyword evidence="3" id="KW-0812">Transmembrane</keyword>
<feature type="transmembrane region" description="Helical" evidence="3">
    <location>
        <begin position="698"/>
        <end position="716"/>
    </location>
</feature>
<feature type="region of interest" description="Disordered" evidence="2">
    <location>
        <begin position="1"/>
        <end position="27"/>
    </location>
</feature>
<comment type="caution">
    <text evidence="4">The sequence shown here is derived from an EMBL/GenBank/DDBJ whole genome shotgun (WGS) entry which is preliminary data.</text>
</comment>
<evidence type="ECO:0000313" key="5">
    <source>
        <dbReference type="Proteomes" id="UP001596116"/>
    </source>
</evidence>
<sequence length="953" mass="100930">MKSNAPWSVKGIERDARETAKEAARREGMTVGEWLNQMIYSQAEGGDGALSDAEVEGLKLRDIVTAIEHLRNRVVEAESKNAAAVADLSRNMGGFVERMQRLERIKPAEGSYEDVAQRIEKLERAGGDRGRIDALKALEKAVTQVAVQFNNAQRTTLTRLDSAEAQLQEFAERIDRVGEGGAGEPAELSPLKSAIENLAERVAKAERIAQEAAALKTEAADSSDPEFVERTGARLRVLGDEIKRGGDQIRALEGTIAKLSGQIEAAEKRSADGVQKVTETIAEVRTQLVAEEKNNAPDVEAVLAAARAETEDKLEALHRSLQEINARFETLGRNETPAPEAPAAIEVMEMAPAAEAEPEPAASDSEDINDVVDEIEEAVAAMEAEDDSAEEDPFAFADDTDTSAEAEEAEPLDAEADDEPADDFSFQIDDETQDASTQGEGEDDILVSADEGEDDGGAMNDAESLLAEVRSALTGEGLEDDGDEEDDELGAAETETPTGAVSEDDEEDEQAPNTASLAASMAIDTDSSSEEEPSAPAPKEDMLQAARRRAREAASQGEDGRPRRSQLTAKQRAILAARARQKRAAEEGHDDTSMDSHPEPAAQHAPAEDSAESLTFAETEAALEEEEAAKSGRFGKFAAALASAKARLGRNKDDDADEHLAPKAKASSVEEDDFETRRGNGDRAALDTLKSTSSAKPLTIALGIAILLALAALVYLMKDFVLKPDAGANAPTPAIARTETPAEAAQETTSTLPSVPEAPATDPQALYVESMDALAAATSESGAKSAIAKLQDAAALGYPPAQLQLGELYKTGQGVEQDLGQARLWFRRAANGGNVLAMHRIGVMTARGDGGPADSQEAIAWFERAANFGLVDSQYNLGAIYHPSEDGGSSVQDAAKAYYWYSLAAANGDAQAQPLAAGVAVALSPETRSEIDADVSAWTAEQPDEAANLNAAG</sequence>
<dbReference type="Gene3D" id="1.25.40.10">
    <property type="entry name" value="Tetratricopeptide repeat domain"/>
    <property type="match status" value="1"/>
</dbReference>
<keyword evidence="3" id="KW-1133">Transmembrane helix</keyword>